<evidence type="ECO:0000313" key="3">
    <source>
        <dbReference type="EMBL" id="SEE27155.1"/>
    </source>
</evidence>
<dbReference type="InterPro" id="IPR005530">
    <property type="entry name" value="SPW"/>
</dbReference>
<keyword evidence="1" id="KW-0472">Membrane</keyword>
<keyword evidence="1" id="KW-1133">Transmembrane helix</keyword>
<accession>A0A1H5HH91</accession>
<dbReference type="OrthoDB" id="3638638at2"/>
<dbReference type="RefSeq" id="WP_073366113.1">
    <property type="nucleotide sequence ID" value="NZ_FNTL01000004.1"/>
</dbReference>
<gene>
    <name evidence="3" type="ORF">SAMN04490220_7203</name>
</gene>
<evidence type="ECO:0000259" key="2">
    <source>
        <dbReference type="Pfam" id="PF03779"/>
    </source>
</evidence>
<sequence length="149" mass="15991">MTTPGMSIDRHPDIAELRARYDRVSEQPMTQVTEGLMFMAGLYMAASPWVVGFASQTGLAMCNLLSGIAVALLAVGFTSAYSRTHGMAFVAPLLGLWMIVSPWLVVGVTTTAGMIWSNVICGIVVCLLGLGITAMGMADGGMRMRMRRR</sequence>
<keyword evidence="1" id="KW-0812">Transmembrane</keyword>
<dbReference type="EMBL" id="FNTL01000004">
    <property type="protein sequence ID" value="SEE27155.1"/>
    <property type="molecule type" value="Genomic_DNA"/>
</dbReference>
<feature type="transmembrane region" description="Helical" evidence="1">
    <location>
        <begin position="89"/>
        <end position="109"/>
    </location>
</feature>
<feature type="transmembrane region" description="Helical" evidence="1">
    <location>
        <begin position="32"/>
        <end position="51"/>
    </location>
</feature>
<reference evidence="4" key="1">
    <citation type="submission" date="2016-10" db="EMBL/GenBank/DDBJ databases">
        <authorList>
            <person name="Varghese N."/>
        </authorList>
    </citation>
    <scope>NUCLEOTIDE SEQUENCE [LARGE SCALE GENOMIC DNA]</scope>
    <source>
        <strain evidence="4">DSM 44719</strain>
    </source>
</reference>
<feature type="transmembrane region" description="Helical" evidence="1">
    <location>
        <begin position="115"/>
        <end position="138"/>
    </location>
</feature>
<dbReference type="Proteomes" id="UP000183407">
    <property type="component" value="Unassembled WGS sequence"/>
</dbReference>
<evidence type="ECO:0000256" key="1">
    <source>
        <dbReference type="SAM" id="Phobius"/>
    </source>
</evidence>
<organism evidence="3 4">
    <name type="scientific">Rhodococcus jostii</name>
    <dbReference type="NCBI Taxonomy" id="132919"/>
    <lineage>
        <taxon>Bacteria</taxon>
        <taxon>Bacillati</taxon>
        <taxon>Actinomycetota</taxon>
        <taxon>Actinomycetes</taxon>
        <taxon>Mycobacteriales</taxon>
        <taxon>Nocardiaceae</taxon>
        <taxon>Rhodococcus</taxon>
    </lineage>
</organism>
<dbReference type="AlphaFoldDB" id="A0A1H5HH91"/>
<evidence type="ECO:0000313" key="4">
    <source>
        <dbReference type="Proteomes" id="UP000183407"/>
    </source>
</evidence>
<proteinExistence type="predicted"/>
<dbReference type="Pfam" id="PF03779">
    <property type="entry name" value="SPW"/>
    <property type="match status" value="1"/>
</dbReference>
<protein>
    <submittedName>
        <fullName evidence="3">SPW repeat-containing protein</fullName>
    </submittedName>
</protein>
<feature type="transmembrane region" description="Helical" evidence="1">
    <location>
        <begin position="57"/>
        <end position="77"/>
    </location>
</feature>
<feature type="domain" description="SPW repeat-containing integral membrane" evidence="2">
    <location>
        <begin position="33"/>
        <end position="130"/>
    </location>
</feature>
<name>A0A1H5HH91_RHOJO</name>